<keyword evidence="4" id="KW-0539">Nucleus</keyword>
<dbReference type="GO" id="GO:0032040">
    <property type="term" value="C:small-subunit processome"/>
    <property type="evidence" value="ECO:0007669"/>
    <property type="project" value="TreeGrafter"/>
</dbReference>
<dbReference type="OMA" id="WSHYLEI"/>
<dbReference type="RefSeq" id="XP_001610436.1">
    <property type="nucleotide sequence ID" value="XM_001610386.1"/>
</dbReference>
<dbReference type="EMBL" id="AAXT01000002">
    <property type="protein sequence ID" value="EDO06868.1"/>
    <property type="molecule type" value="Genomic_DNA"/>
</dbReference>
<dbReference type="InterPro" id="IPR011990">
    <property type="entry name" value="TPR-like_helical_dom_sf"/>
</dbReference>
<organism evidence="8 9">
    <name type="scientific">Babesia bovis</name>
    <dbReference type="NCBI Taxonomy" id="5865"/>
    <lineage>
        <taxon>Eukaryota</taxon>
        <taxon>Sar</taxon>
        <taxon>Alveolata</taxon>
        <taxon>Apicomplexa</taxon>
        <taxon>Aconoidasida</taxon>
        <taxon>Piroplasmida</taxon>
        <taxon>Babesiidae</taxon>
        <taxon>Babesia</taxon>
    </lineage>
</organism>
<sequence length="383" mass="44428">MVSSGTRVKRRASKPSREKDGSSDDVTLGVDSLGWSLDNEILSHVASSSEQPKSVPSDGKIQKKSNLKRRRKETVSFDLDNELAKETELRAAERRLLENESSGSVETVFDFEKRVATGGNSASLWIEYMAFHLRNGSLEGARQVVRRGLERIDFRAISERLTLWVANINMECLYGDRVKEVFQESLRFNDPKTMYLKMISIFVKNDRLSDAIEVCERGIKKLGKSKKFWQAYLRLLFEHVKDFEEARKVYNRCLLRIPDHKKVYMMTSTALLEFKFGSAERGQMMFENLLLDNPRRMDIWMQYICAYIKFQLTSPGIKRSDGLRSIRNLFLRIITLDLKPKKMKVIYQKWMEFECNHGDSKSKSLVQQKALEYVESVEAKLKA</sequence>
<dbReference type="InterPro" id="IPR055430">
    <property type="entry name" value="HAT_Syf1_CNRKL1_C"/>
</dbReference>
<reference evidence="7" key="3">
    <citation type="journal article" date="2014" name="BMC Genomics">
        <title>The Babesia bovis gene and promoter model: an update from full-length EST analysis.</title>
        <authorList>
            <person name="Yamagishi J."/>
            <person name="Wakaguri H."/>
            <person name="Yokoyama N."/>
            <person name="Yamashita R."/>
            <person name="Suzuki Y."/>
            <person name="Xuan X."/>
            <person name="Igarashi I."/>
        </authorList>
    </citation>
    <scope>NUCLEOTIDE SEQUENCE</scope>
    <source>
        <strain evidence="7">Texas</strain>
    </source>
</reference>
<feature type="region of interest" description="Disordered" evidence="5">
    <location>
        <begin position="45"/>
        <end position="69"/>
    </location>
</feature>
<evidence type="ECO:0000313" key="8">
    <source>
        <dbReference type="EMBL" id="EDO06868.1"/>
    </source>
</evidence>
<name>A7AQP9_BABBO</name>
<dbReference type="Proteomes" id="UP000002173">
    <property type="component" value="Unassembled WGS sequence"/>
</dbReference>
<evidence type="ECO:0000256" key="4">
    <source>
        <dbReference type="ARBA" id="ARBA00023242"/>
    </source>
</evidence>
<evidence type="ECO:0000313" key="9">
    <source>
        <dbReference type="Proteomes" id="UP000002173"/>
    </source>
</evidence>
<dbReference type="SUPFAM" id="SSF48452">
    <property type="entry name" value="TPR-like"/>
    <property type="match status" value="1"/>
</dbReference>
<dbReference type="VEuPathDB" id="PiroplasmaDB:BBOV_IV005070"/>
<gene>
    <name evidence="7 8" type="ORF">BBOV_IV005070</name>
</gene>
<keyword evidence="3" id="KW-0677">Repeat</keyword>
<dbReference type="KEGG" id="bbo:BBOV_IV005070"/>
<dbReference type="GeneID" id="5478670"/>
<dbReference type="PANTHER" id="PTHR23270:SF10">
    <property type="entry name" value="PROTEIN RRP5 HOMOLOG"/>
    <property type="match status" value="1"/>
</dbReference>
<feature type="region of interest" description="Disordered" evidence="5">
    <location>
        <begin position="1"/>
        <end position="27"/>
    </location>
</feature>
<proteinExistence type="evidence at transcript level"/>
<reference evidence="9" key="4">
    <citation type="journal article" date="2020" name="Data Brief">
        <title>Transcriptome dataset of Babesia bovis life stages within vertebrate and invertebrate hosts.</title>
        <authorList>
            <person name="Ueti M.W."/>
            <person name="Johnson W.C."/>
            <person name="Kappmeyer L.S."/>
            <person name="Herndon D.R."/>
            <person name="Mousel M.R."/>
            <person name="Reif K.E."/>
            <person name="Taus N.S."/>
            <person name="Ifeonu O.O."/>
            <person name="Silva J.C."/>
            <person name="Suarez C.E."/>
            <person name="Brayton K.A."/>
        </authorList>
    </citation>
    <scope>NUCLEOTIDE SEQUENCE [LARGE SCALE GENOMIC DNA]</scope>
</reference>
<evidence type="ECO:0000256" key="2">
    <source>
        <dbReference type="ARBA" id="ARBA00022552"/>
    </source>
</evidence>
<comment type="subcellular location">
    <subcellularLocation>
        <location evidence="1">Nucleus</location>
    </subcellularLocation>
</comment>
<dbReference type="SMART" id="SM00386">
    <property type="entry name" value="HAT"/>
    <property type="match status" value="4"/>
</dbReference>
<dbReference type="GO" id="GO:0003723">
    <property type="term" value="F:RNA binding"/>
    <property type="evidence" value="ECO:0007669"/>
    <property type="project" value="TreeGrafter"/>
</dbReference>
<dbReference type="STRING" id="5865.A7AQP9"/>
<reference evidence="9" key="5">
    <citation type="journal article" date="2021" name="Int. J. Parasitol.">
        <title>Comparative analysis of gene expression between Babesia bovis blood stages and kinetes allowed by improved genome annotation.</title>
        <authorList>
            <person name="Ueti M.W."/>
            <person name="Johnson W.C."/>
            <person name="Kappmeyer L.S."/>
            <person name="Herndon D.R."/>
            <person name="Mousel M.R."/>
            <person name="Reif K.E."/>
            <person name="Taus N.S."/>
            <person name="Ifeonu O.O."/>
            <person name="Silva J.C."/>
            <person name="Suarez C.E."/>
            <person name="Brayton K.A."/>
        </authorList>
    </citation>
    <scope>NUCLEOTIDE SEQUENCE [LARGE SCALE GENOMIC DNA]</scope>
</reference>
<evidence type="ECO:0000256" key="5">
    <source>
        <dbReference type="SAM" id="MobiDB-lite"/>
    </source>
</evidence>
<dbReference type="InterPro" id="IPR003107">
    <property type="entry name" value="HAT"/>
</dbReference>
<reference evidence="8 9" key="1">
    <citation type="journal article" date="2007" name="PLoS Pathog.">
        <title>Genome sequence of Babesia bovis and comparative analysis of apicomplexan hemoprotozoa.</title>
        <authorList>
            <person name="Brayton K.A."/>
            <person name="Lau A.O.T."/>
            <person name="Herndon D.R."/>
            <person name="Hannick L."/>
            <person name="Kappmeyer L.S."/>
            <person name="Berens S.J."/>
            <person name="Bidwell S.L."/>
            <person name="Brown W.C."/>
            <person name="Crabtree J."/>
            <person name="Fadrosh D."/>
            <person name="Feldblum T."/>
            <person name="Forberger H.A."/>
            <person name="Haas B.J."/>
            <person name="Howell J.M."/>
            <person name="Khouri H."/>
            <person name="Koo H."/>
            <person name="Mann D.J."/>
            <person name="Norimine J."/>
            <person name="Paulsen I.T."/>
            <person name="Radune D."/>
            <person name="Ren Q."/>
            <person name="Smith R.K. Jr."/>
            <person name="Suarez C.E."/>
            <person name="White O."/>
            <person name="Wortman J.R."/>
            <person name="Knowles D.P. Jr."/>
            <person name="McElwain T.F."/>
            <person name="Nene V.M."/>
        </authorList>
    </citation>
    <scope>NUCLEOTIDE SEQUENCE [LARGE SCALE GENOMIC DNA]</scope>
    <source>
        <strain evidence="8">T2Bo</strain>
    </source>
</reference>
<feature type="domain" description="Pre-mRNA-splicing factor Syf1/CRNKL1-like C-terminal HAT-repeats" evidence="6">
    <location>
        <begin position="118"/>
        <end position="377"/>
    </location>
</feature>
<feature type="compositionally biased region" description="Polar residues" evidence="5">
    <location>
        <begin position="45"/>
        <end position="54"/>
    </location>
</feature>
<dbReference type="EMBL" id="AK441016">
    <property type="protein sequence ID" value="BAN64810.1"/>
    <property type="molecule type" value="mRNA"/>
</dbReference>
<evidence type="ECO:0000256" key="1">
    <source>
        <dbReference type="ARBA" id="ARBA00004123"/>
    </source>
</evidence>
<evidence type="ECO:0000259" key="6">
    <source>
        <dbReference type="Pfam" id="PF23231"/>
    </source>
</evidence>
<dbReference type="GO" id="GO:0006364">
    <property type="term" value="P:rRNA processing"/>
    <property type="evidence" value="ECO:0007669"/>
    <property type="project" value="UniProtKB-KW"/>
</dbReference>
<reference evidence="8" key="2">
    <citation type="submission" date="2007-08" db="EMBL/GenBank/DDBJ databases">
        <authorList>
            <person name="Nene V."/>
        </authorList>
    </citation>
    <scope>NUCLEOTIDE SEQUENCE</scope>
    <source>
        <strain evidence="8">T2Bo</strain>
    </source>
</reference>
<protein>
    <recommendedName>
        <fullName evidence="6">Pre-mRNA-splicing factor Syf1/CRNKL1-like C-terminal HAT-repeats domain-containing protein</fullName>
    </recommendedName>
</protein>
<dbReference type="InterPro" id="IPR045209">
    <property type="entry name" value="Rrp5"/>
</dbReference>
<keyword evidence="9" id="KW-1185">Reference proteome</keyword>
<dbReference type="Pfam" id="PF23231">
    <property type="entry name" value="HAT_Syf1_CNRKL1_C"/>
    <property type="match status" value="1"/>
</dbReference>
<dbReference type="PANTHER" id="PTHR23270">
    <property type="entry name" value="PROGRAMMED CELL DEATH PROTEIN 11 PRE-RRNA PROCESSING PROTEIN RRP5"/>
    <property type="match status" value="1"/>
</dbReference>
<evidence type="ECO:0000256" key="3">
    <source>
        <dbReference type="ARBA" id="ARBA00022737"/>
    </source>
</evidence>
<accession>A7AQP9</accession>
<dbReference type="eggNOG" id="KOG1070">
    <property type="taxonomic scope" value="Eukaryota"/>
</dbReference>
<dbReference type="Gene3D" id="1.25.40.10">
    <property type="entry name" value="Tetratricopeptide repeat domain"/>
    <property type="match status" value="1"/>
</dbReference>
<dbReference type="AlphaFoldDB" id="A7AQP9"/>
<keyword evidence="2" id="KW-0698">rRNA processing</keyword>
<evidence type="ECO:0000313" key="7">
    <source>
        <dbReference type="EMBL" id="BAN64810.1"/>
    </source>
</evidence>